<feature type="region of interest" description="Disordered" evidence="1">
    <location>
        <begin position="148"/>
        <end position="179"/>
    </location>
</feature>
<evidence type="ECO:0000256" key="1">
    <source>
        <dbReference type="SAM" id="MobiDB-lite"/>
    </source>
</evidence>
<protein>
    <submittedName>
        <fullName evidence="3">Uncharacterized protein</fullName>
    </submittedName>
</protein>
<dbReference type="Proteomes" id="UP000274922">
    <property type="component" value="Unassembled WGS sequence"/>
</dbReference>
<accession>A0A4P9X4Y7</accession>
<gene>
    <name evidence="3" type="ORF">CXG81DRAFT_19862</name>
</gene>
<keyword evidence="4" id="KW-1185">Reference proteome</keyword>
<reference evidence="4" key="1">
    <citation type="journal article" date="2018" name="Nat. Microbiol.">
        <title>Leveraging single-cell genomics to expand the fungal tree of life.</title>
        <authorList>
            <person name="Ahrendt S.R."/>
            <person name="Quandt C.A."/>
            <person name="Ciobanu D."/>
            <person name="Clum A."/>
            <person name="Salamov A."/>
            <person name="Andreopoulos B."/>
            <person name="Cheng J.F."/>
            <person name="Woyke T."/>
            <person name="Pelin A."/>
            <person name="Henrissat B."/>
            <person name="Reynolds N.K."/>
            <person name="Benny G.L."/>
            <person name="Smith M.E."/>
            <person name="James T.Y."/>
            <person name="Grigoriev I.V."/>
        </authorList>
    </citation>
    <scope>NUCLEOTIDE SEQUENCE [LARGE SCALE GENOMIC DNA]</scope>
    <source>
        <strain evidence="4">ATCC 52028</strain>
    </source>
</reference>
<organism evidence="3 4">
    <name type="scientific">Caulochytrium protostelioides</name>
    <dbReference type="NCBI Taxonomy" id="1555241"/>
    <lineage>
        <taxon>Eukaryota</taxon>
        <taxon>Fungi</taxon>
        <taxon>Fungi incertae sedis</taxon>
        <taxon>Chytridiomycota</taxon>
        <taxon>Chytridiomycota incertae sedis</taxon>
        <taxon>Chytridiomycetes</taxon>
        <taxon>Caulochytriales</taxon>
        <taxon>Caulochytriaceae</taxon>
        <taxon>Caulochytrium</taxon>
    </lineage>
</organism>
<keyword evidence="2" id="KW-1133">Transmembrane helix</keyword>
<dbReference type="EMBL" id="ML014233">
    <property type="protein sequence ID" value="RKP00132.1"/>
    <property type="molecule type" value="Genomic_DNA"/>
</dbReference>
<feature type="region of interest" description="Disordered" evidence="1">
    <location>
        <begin position="26"/>
        <end position="51"/>
    </location>
</feature>
<keyword evidence="2" id="KW-0472">Membrane</keyword>
<keyword evidence="2" id="KW-0812">Transmembrane</keyword>
<feature type="compositionally biased region" description="Basic and acidic residues" evidence="1">
    <location>
        <begin position="29"/>
        <end position="40"/>
    </location>
</feature>
<evidence type="ECO:0000313" key="4">
    <source>
        <dbReference type="Proteomes" id="UP000274922"/>
    </source>
</evidence>
<sequence length="543" mass="55705">MVWLTVAARPPISPMVVSLCNKQPCRSRGLSDDRDPDAPSRAHSLAQHAGRRAKRTILRRTIREGIIGERPPGMPPKHAVQACRPGRCLEASSASSGPPPQPSRPRAWPCATIDCATADCATTDGATIDCATADCATTDGATIDGATTDGATGAMSPPCRIARSTPTLRRGRGPRAWPEPEWRMSNAQDACGMPGAYRGRYPRPKCSVGTLAPRRDLLFRPPAGASGDRTSGPRCRGCFHQTAASGHTARGTPPIPVLRVGRPLVIPAGPACRPVAPILRDAAQPMITAGGTALHIHTFVADDSDFQTPWPRHAAHAHFPSAAAHAAAHAALPPMSPQQAEFLRYRAIQKANEDVEHEQLARRQAMLAAREEARRPWAAAARAAAAAAAAASAAAAADAAAAMPAPAPASASRAPEAAAPSAPLSPSPPARTAAPEAASATILACADDAAGAALAGARVGADGPRARLVAVAAIILGIGIATAIGCAADSVVPCPRVVRRRRGGRGWDGGRRAVRRCAGGVAAAVAAHRFEPVGFPAGARSGG</sequence>
<feature type="compositionally biased region" description="Low complexity" evidence="1">
    <location>
        <begin position="410"/>
        <end position="422"/>
    </location>
</feature>
<name>A0A4P9X4Y7_9FUNG</name>
<dbReference type="AlphaFoldDB" id="A0A4P9X4Y7"/>
<feature type="transmembrane region" description="Helical" evidence="2">
    <location>
        <begin position="468"/>
        <end position="492"/>
    </location>
</feature>
<evidence type="ECO:0000313" key="3">
    <source>
        <dbReference type="EMBL" id="RKP00132.1"/>
    </source>
</evidence>
<feature type="region of interest" description="Disordered" evidence="1">
    <location>
        <begin position="410"/>
        <end position="433"/>
    </location>
</feature>
<evidence type="ECO:0000256" key="2">
    <source>
        <dbReference type="SAM" id="Phobius"/>
    </source>
</evidence>
<proteinExistence type="predicted"/>